<dbReference type="InterPro" id="IPR035906">
    <property type="entry name" value="MetI-like_sf"/>
</dbReference>
<evidence type="ECO:0000256" key="6">
    <source>
        <dbReference type="ARBA" id="ARBA00023136"/>
    </source>
</evidence>
<feature type="transmembrane region" description="Helical" evidence="7">
    <location>
        <begin position="197"/>
        <end position="218"/>
    </location>
</feature>
<feature type="transmembrane region" description="Helical" evidence="7">
    <location>
        <begin position="101"/>
        <end position="126"/>
    </location>
</feature>
<feature type="domain" description="ABC transmembrane type-1" evidence="8">
    <location>
        <begin position="67"/>
        <end position="245"/>
    </location>
</feature>
<evidence type="ECO:0000256" key="7">
    <source>
        <dbReference type="RuleBase" id="RU363032"/>
    </source>
</evidence>
<organism evidence="9 10">
    <name type="scientific">Azorhizobium caulinodans (strain ATCC 43989 / DSM 5975 / JCM 20966 / LMG 6465 / NBRC 14845 / NCIMB 13405 / ORS 571)</name>
    <dbReference type="NCBI Taxonomy" id="438753"/>
    <lineage>
        <taxon>Bacteria</taxon>
        <taxon>Pseudomonadati</taxon>
        <taxon>Pseudomonadota</taxon>
        <taxon>Alphaproteobacteria</taxon>
        <taxon>Hyphomicrobiales</taxon>
        <taxon>Xanthobacteraceae</taxon>
        <taxon>Azorhizobium</taxon>
    </lineage>
</organism>
<evidence type="ECO:0000256" key="4">
    <source>
        <dbReference type="ARBA" id="ARBA00022692"/>
    </source>
</evidence>
<reference evidence="9 10" key="3">
    <citation type="journal article" date="2008" name="BMC Genomics">
        <title>The genome of the versatile nitrogen fixer Azorhizobium caulinodans ORS571.</title>
        <authorList>
            <person name="Lee KB."/>
            <person name="Backer P.D."/>
            <person name="Aono T."/>
            <person name="Liu CT."/>
            <person name="Suzuki S."/>
            <person name="Suzuki T."/>
            <person name="Kaneko T."/>
            <person name="Yamada M."/>
            <person name="Tabata S."/>
            <person name="Kupfer D.M."/>
            <person name="Najar F.Z."/>
            <person name="Wiley G.B."/>
            <person name="Roe B."/>
            <person name="Binnewies T.T."/>
            <person name="Ussery D.W."/>
            <person name="D'Haeze W."/>
            <person name="Herder J.D."/>
            <person name="Gevers D."/>
            <person name="Vereecke D."/>
            <person name="Holsters M."/>
            <person name="Oyaizu H."/>
        </authorList>
    </citation>
    <scope>NUCLEOTIDE SEQUENCE [LARGE SCALE GENOMIC DNA]</scope>
    <source>
        <strain evidence="10">ATCC 43989 / DSM 5975 / JCM 20966 / LMG 6465 / NBRC 14845 / NCIMB 13405 / ORS 571</strain>
    </source>
</reference>
<dbReference type="Proteomes" id="UP000000270">
    <property type="component" value="Chromosome"/>
</dbReference>
<feature type="transmembrane region" description="Helical" evidence="7">
    <location>
        <begin position="230"/>
        <end position="250"/>
    </location>
</feature>
<accession>A8IA09</accession>
<sequence>MSSAPEMVGTARPRSLTLQRGVLGIVLFVLAWEGIARGFHLPAYTLPAVSDILASIYAKRAVLLTAAGFTLTEALVGYVLGALIGIGLAIVITLIPPTRAVLLPAATAINSVPVVAYSPLILLWFGIGMGSKFVMVALAVSFTVFLSALAGFDRVDRRSVDLLRSFGAGRLAILWRLRLPTALPLIAAGLRVSTVRSLIVAIVTEMLGAYGGLGWVIYQAVLQIDFVQVWGAIFVASAASLAFFGLIGFAEKRIIFWK</sequence>
<reference evidence="9 10" key="5">
    <citation type="journal article" date="2010" name="Appl. Environ. Microbiol.">
        <title>phrR-like gene praR of Azorhizobium caulinodans ORS571 is essential for symbiosis with Sesbania rostrata and is involved in expression of reb genes.</title>
        <authorList>
            <person name="Akiba N."/>
            <person name="Aono T."/>
            <person name="Toyazaki H."/>
            <person name="Sato S."/>
            <person name="Oyaizu H."/>
        </authorList>
    </citation>
    <scope>NUCLEOTIDE SEQUENCE [LARGE SCALE GENOMIC DNA]</scope>
    <source>
        <strain evidence="10">ATCC 43989 / DSM 5975 / JCM 20966 / LMG 6465 / NBRC 14845 / NCIMB 13405 / ORS 571</strain>
    </source>
</reference>
<dbReference type="STRING" id="438753.AZC_2449"/>
<keyword evidence="6 7" id="KW-0472">Membrane</keyword>
<feature type="transmembrane region" description="Helical" evidence="7">
    <location>
        <begin position="78"/>
        <end position="95"/>
    </location>
</feature>
<reference evidence="10" key="2">
    <citation type="submission" date="2007-04" db="EMBL/GenBank/DDBJ databases">
        <title>Complete genome sequence of the nitrogen-fixing bacterium Azorhizobium caulinodans ORS571.</title>
        <authorList>
            <person name="Lee K.B."/>
            <person name="Backer P.D."/>
            <person name="Aono T."/>
            <person name="Liu C.T."/>
            <person name="Suzuki S."/>
            <person name="Suzuki T."/>
            <person name="Kaneko T."/>
            <person name="Yamada M."/>
            <person name="Tabata S."/>
            <person name="Kupfer D.M."/>
            <person name="Najar F.Z."/>
            <person name="Wiley G.B."/>
            <person name="Roe B."/>
            <person name="Binnewies T."/>
            <person name="Ussery D."/>
            <person name="Vereecke D."/>
            <person name="Gevers D."/>
            <person name="Holsters M."/>
            <person name="Oyaizu H."/>
        </authorList>
    </citation>
    <scope>NUCLEOTIDE SEQUENCE [LARGE SCALE GENOMIC DNA]</scope>
    <source>
        <strain evidence="10">ATCC 43989 / DSM 5975 / JCM 20966 / LMG 6465 / NBRC 14845 / NCIMB 13405 / ORS 571</strain>
    </source>
</reference>
<evidence type="ECO:0000313" key="10">
    <source>
        <dbReference type="Proteomes" id="UP000000270"/>
    </source>
</evidence>
<dbReference type="PANTHER" id="PTHR30151:SF20">
    <property type="entry name" value="ABC TRANSPORTER PERMEASE PROTEIN HI_0355-RELATED"/>
    <property type="match status" value="1"/>
</dbReference>
<reference evidence="9 10" key="4">
    <citation type="journal article" date="2009" name="Appl. Environ. Microbiol.">
        <title>Comparative genome-wide transcriptional profiling of Azorhizobium caulinodans ORS571 grown under free-living and symbiotic conditions.</title>
        <authorList>
            <person name="Tsukada S."/>
            <person name="Aono T."/>
            <person name="Akiba N."/>
            <person name="Lee KB."/>
            <person name="Liu CT."/>
            <person name="Toyazaki H."/>
            <person name="Oyaizu H."/>
        </authorList>
    </citation>
    <scope>NUCLEOTIDE SEQUENCE [LARGE SCALE GENOMIC DNA]</scope>
    <source>
        <strain evidence="10">ATCC 43989 / DSM 5975 / JCM 20966 / LMG 6465 / NBRC 14845 / NCIMB 13405 / ORS 571</strain>
    </source>
</reference>
<evidence type="ECO:0000256" key="5">
    <source>
        <dbReference type="ARBA" id="ARBA00022989"/>
    </source>
</evidence>
<evidence type="ECO:0000313" key="9">
    <source>
        <dbReference type="EMBL" id="BAF88447.1"/>
    </source>
</evidence>
<evidence type="ECO:0000256" key="1">
    <source>
        <dbReference type="ARBA" id="ARBA00004651"/>
    </source>
</evidence>
<dbReference type="Pfam" id="PF00528">
    <property type="entry name" value="BPD_transp_1"/>
    <property type="match status" value="1"/>
</dbReference>
<evidence type="ECO:0000256" key="3">
    <source>
        <dbReference type="ARBA" id="ARBA00022475"/>
    </source>
</evidence>
<keyword evidence="4 7" id="KW-0812">Transmembrane</keyword>
<keyword evidence="3" id="KW-1003">Cell membrane</keyword>
<reference evidence="9 10" key="6">
    <citation type="journal article" date="2011" name="Appl. Environ. Microbiol.">
        <title>Involvement of the azorhizobial chromosome partition gene (parA) in the onset of bacteroid differentiation during Sesbania rostrata stem nodule development.</title>
        <authorList>
            <person name="Liu CT."/>
            <person name="Lee KB."/>
            <person name="Wang YS."/>
            <person name="Peng MH."/>
            <person name="Lee KT."/>
            <person name="Suzuki S."/>
            <person name="Suzuki T."/>
            <person name="Oyaizu H."/>
        </authorList>
    </citation>
    <scope>NUCLEOTIDE SEQUENCE [LARGE SCALE GENOMIC DNA]</scope>
    <source>
        <strain evidence="10">ATCC 43989 / DSM 5975 / JCM 20966 / LMG 6465 / NBRC 14845 / NCIMB 13405 / ORS 571</strain>
    </source>
</reference>
<dbReference type="eggNOG" id="COG0600">
    <property type="taxonomic scope" value="Bacteria"/>
</dbReference>
<dbReference type="CDD" id="cd06261">
    <property type="entry name" value="TM_PBP2"/>
    <property type="match status" value="1"/>
</dbReference>
<reference evidence="9 10" key="1">
    <citation type="journal article" date="2007" name="Appl. Environ. Microbiol.">
        <title>Rhizobial factors required for stem nodule maturation and maintenance in Sesbania rostrata-Azorhizobium caulinodans ORS571 symbiosis.</title>
        <authorList>
            <person name="Suzuki S."/>
            <person name="Aono T."/>
            <person name="Lee KB."/>
            <person name="Suzuki T."/>
            <person name="Liu CT."/>
            <person name="Miwa H."/>
            <person name="Wakao S."/>
            <person name="Iki T."/>
            <person name="Oyaizu H."/>
        </authorList>
    </citation>
    <scope>NUCLEOTIDE SEQUENCE [LARGE SCALE GENOMIC DNA]</scope>
    <source>
        <strain evidence="10">ATCC 43989 / DSM 5975 / JCM 20966 / LMG 6465 / NBRC 14845 / NCIMB 13405 / ORS 571</strain>
    </source>
</reference>
<dbReference type="AlphaFoldDB" id="A8IA09"/>
<proteinExistence type="inferred from homology"/>
<dbReference type="PANTHER" id="PTHR30151">
    <property type="entry name" value="ALKANE SULFONATE ABC TRANSPORTER-RELATED, MEMBRANE SUBUNIT"/>
    <property type="match status" value="1"/>
</dbReference>
<dbReference type="InterPro" id="IPR000515">
    <property type="entry name" value="MetI-like"/>
</dbReference>
<comment type="similarity">
    <text evidence="7">Belongs to the binding-protein-dependent transport system permease family.</text>
</comment>
<dbReference type="HOGENOM" id="CLU_046113_2_2_5"/>
<feature type="transmembrane region" description="Helical" evidence="7">
    <location>
        <begin position="21"/>
        <end position="40"/>
    </location>
</feature>
<evidence type="ECO:0000256" key="2">
    <source>
        <dbReference type="ARBA" id="ARBA00022448"/>
    </source>
</evidence>
<comment type="subcellular location">
    <subcellularLocation>
        <location evidence="1 7">Cell membrane</location>
        <topology evidence="1 7">Multi-pass membrane protein</topology>
    </subcellularLocation>
</comment>
<dbReference type="EMBL" id="AP009384">
    <property type="protein sequence ID" value="BAF88447.1"/>
    <property type="molecule type" value="Genomic_DNA"/>
</dbReference>
<keyword evidence="5 7" id="KW-1133">Transmembrane helix</keyword>
<feature type="transmembrane region" description="Helical" evidence="7">
    <location>
        <begin position="133"/>
        <end position="152"/>
    </location>
</feature>
<dbReference type="GO" id="GO:0005886">
    <property type="term" value="C:plasma membrane"/>
    <property type="evidence" value="ECO:0007669"/>
    <property type="project" value="UniProtKB-SubCell"/>
</dbReference>
<protein>
    <submittedName>
        <fullName evidence="9">ABC transporter permease protein</fullName>
    </submittedName>
</protein>
<keyword evidence="10" id="KW-1185">Reference proteome</keyword>
<evidence type="ECO:0000259" key="8">
    <source>
        <dbReference type="PROSITE" id="PS50928"/>
    </source>
</evidence>
<dbReference type="RefSeq" id="WP_012170975.1">
    <property type="nucleotide sequence ID" value="NC_009937.1"/>
</dbReference>
<dbReference type="Gene3D" id="1.10.3720.10">
    <property type="entry name" value="MetI-like"/>
    <property type="match status" value="1"/>
</dbReference>
<gene>
    <name evidence="9" type="ordered locus">AZC_2449</name>
</gene>
<name>A8IA09_AZOC5</name>
<dbReference type="SUPFAM" id="SSF161098">
    <property type="entry name" value="MetI-like"/>
    <property type="match status" value="1"/>
</dbReference>
<keyword evidence="2 7" id="KW-0813">Transport</keyword>
<dbReference type="GO" id="GO:0055085">
    <property type="term" value="P:transmembrane transport"/>
    <property type="evidence" value="ECO:0007669"/>
    <property type="project" value="InterPro"/>
</dbReference>
<dbReference type="PROSITE" id="PS50928">
    <property type="entry name" value="ABC_TM1"/>
    <property type="match status" value="1"/>
</dbReference>
<dbReference type="KEGG" id="azc:AZC_2449"/>